<organism evidence="1 3">
    <name type="scientific">Didymodactylos carnosus</name>
    <dbReference type="NCBI Taxonomy" id="1234261"/>
    <lineage>
        <taxon>Eukaryota</taxon>
        <taxon>Metazoa</taxon>
        <taxon>Spiralia</taxon>
        <taxon>Gnathifera</taxon>
        <taxon>Rotifera</taxon>
        <taxon>Eurotatoria</taxon>
        <taxon>Bdelloidea</taxon>
        <taxon>Philodinida</taxon>
        <taxon>Philodinidae</taxon>
        <taxon>Didymodactylos</taxon>
    </lineage>
</organism>
<evidence type="ECO:0000313" key="2">
    <source>
        <dbReference type="EMBL" id="CAF3752186.1"/>
    </source>
</evidence>
<dbReference type="EMBL" id="CAJOBC010002802">
    <property type="protein sequence ID" value="CAF3752186.1"/>
    <property type="molecule type" value="Genomic_DNA"/>
</dbReference>
<dbReference type="Proteomes" id="UP000663829">
    <property type="component" value="Unassembled WGS sequence"/>
</dbReference>
<proteinExistence type="predicted"/>
<evidence type="ECO:0000313" key="3">
    <source>
        <dbReference type="Proteomes" id="UP000663829"/>
    </source>
</evidence>
<protein>
    <submittedName>
        <fullName evidence="1">Uncharacterized protein</fullName>
    </submittedName>
</protein>
<gene>
    <name evidence="1" type="ORF">GPM918_LOCUS12670</name>
    <name evidence="2" type="ORF">SRO942_LOCUS12674</name>
</gene>
<dbReference type="Proteomes" id="UP000681722">
    <property type="component" value="Unassembled WGS sequence"/>
</dbReference>
<comment type="caution">
    <text evidence="1">The sequence shown here is derived from an EMBL/GenBank/DDBJ whole genome shotgun (WGS) entry which is preliminary data.</text>
</comment>
<sequence length="84" mass="9704">MFVIQLREQHDSLNVISLLTPETTGQGHGLLGNITTFTYRNGSTFIITTDDNGQAQFVFGETWRLNKNETLFYYVDTYEQHQNL</sequence>
<reference evidence="1" key="1">
    <citation type="submission" date="2021-02" db="EMBL/GenBank/DDBJ databases">
        <authorList>
            <person name="Nowell W R."/>
        </authorList>
    </citation>
    <scope>NUCLEOTIDE SEQUENCE</scope>
</reference>
<accession>A0A814F0S9</accession>
<dbReference type="AlphaFoldDB" id="A0A814F0S9"/>
<name>A0A814F0S9_9BILA</name>
<keyword evidence="3" id="KW-1185">Reference proteome</keyword>
<evidence type="ECO:0000313" key="1">
    <source>
        <dbReference type="EMBL" id="CAF0979450.1"/>
    </source>
</evidence>
<dbReference type="EMBL" id="CAJNOQ010002801">
    <property type="protein sequence ID" value="CAF0979450.1"/>
    <property type="molecule type" value="Genomic_DNA"/>
</dbReference>